<dbReference type="Pfam" id="PF13408">
    <property type="entry name" value="Zn_ribbon_recom"/>
    <property type="match status" value="1"/>
</dbReference>
<accession>A0ABU3WRJ3</accession>
<dbReference type="SUPFAM" id="SSF53041">
    <property type="entry name" value="Resolvase-like"/>
    <property type="match status" value="1"/>
</dbReference>
<protein>
    <submittedName>
        <fullName evidence="4">Recombinase family protein</fullName>
    </submittedName>
</protein>
<dbReference type="Pfam" id="PF07508">
    <property type="entry name" value="Recombinase"/>
    <property type="match status" value="1"/>
</dbReference>
<dbReference type="Pfam" id="PF00239">
    <property type="entry name" value="Resolvase"/>
    <property type="match status" value="1"/>
</dbReference>
<dbReference type="SMART" id="SM00857">
    <property type="entry name" value="Resolvase"/>
    <property type="match status" value="1"/>
</dbReference>
<evidence type="ECO:0000313" key="5">
    <source>
        <dbReference type="Proteomes" id="UP001275440"/>
    </source>
</evidence>
<organism evidence="4 5">
    <name type="scientific">Rhodococcus zopfii</name>
    <dbReference type="NCBI Taxonomy" id="43772"/>
    <lineage>
        <taxon>Bacteria</taxon>
        <taxon>Bacillati</taxon>
        <taxon>Actinomycetota</taxon>
        <taxon>Actinomycetes</taxon>
        <taxon>Mycobacteriales</taxon>
        <taxon>Nocardiaceae</taxon>
        <taxon>Rhodococcus</taxon>
    </lineage>
</organism>
<name>A0ABU3WRJ3_9NOCA</name>
<dbReference type="Gene3D" id="3.90.1750.20">
    <property type="entry name" value="Putative Large Serine Recombinase, Chain B, Domain 2"/>
    <property type="match status" value="1"/>
</dbReference>
<dbReference type="Proteomes" id="UP001275440">
    <property type="component" value="Unassembled WGS sequence"/>
</dbReference>
<feature type="domain" description="Recombinase" evidence="3">
    <location>
        <begin position="172"/>
        <end position="282"/>
    </location>
</feature>
<dbReference type="PROSITE" id="PS51736">
    <property type="entry name" value="RECOMBINASES_3"/>
    <property type="match status" value="1"/>
</dbReference>
<sequence length="460" mass="50570">MNERTAIYVRISSDRDDRMVGVERQEQDCRELAADLGWTVTHVYVDNDTSAWRKTTVELPDGSKVRRNVRPVFEQMLTALRRGEHDGLIAYDLDRVAREPRDLENLIEIAEQFGRAIKSSTGNMQLDTDHGIYSARGEVAHANKSSRDTSRRVKRAAKQRAQEGKYHGAGAAFGYELVKDEDGKVLTLREHPEHAAMLRDAYAHLLSGGSLNSIVKRWNEEGRKTNRGNAWRSSPLKRALMTPTIIAMREYDGQLYPADWPALVSKDDWDKLRTLLSDPARTGKGFGEGPGKGKYVLSGLVRCGGCGRSMVASVYSGGRGTRGWVCAMSRTKGCTNSSRIAREPLETWVVEGALARLDTPALEPDEQVSDEHVALRAQPSTRITTRCDDSRTTTMTACSTAIRRDTFVSASGSPAGSPPTRLNSSTRHAHPSSLVSSRSSNCAPTGRTRPSPGATPSSAR</sequence>
<feature type="domain" description="Resolvase/invertase-type recombinase catalytic" evidence="2">
    <location>
        <begin position="4"/>
        <end position="164"/>
    </location>
</feature>
<dbReference type="PANTHER" id="PTHR30461">
    <property type="entry name" value="DNA-INVERTASE FROM LAMBDOID PROPHAGE"/>
    <property type="match status" value="1"/>
</dbReference>
<dbReference type="PANTHER" id="PTHR30461:SF23">
    <property type="entry name" value="DNA RECOMBINASE-RELATED"/>
    <property type="match status" value="1"/>
</dbReference>
<feature type="compositionally biased region" description="Polar residues" evidence="1">
    <location>
        <begin position="433"/>
        <end position="443"/>
    </location>
</feature>
<feature type="compositionally biased region" description="Low complexity" evidence="1">
    <location>
        <begin position="409"/>
        <end position="419"/>
    </location>
</feature>
<evidence type="ECO:0000259" key="3">
    <source>
        <dbReference type="PROSITE" id="PS51737"/>
    </source>
</evidence>
<evidence type="ECO:0000259" key="2">
    <source>
        <dbReference type="PROSITE" id="PS51736"/>
    </source>
</evidence>
<feature type="region of interest" description="Disordered" evidence="1">
    <location>
        <begin position="408"/>
        <end position="460"/>
    </location>
</feature>
<dbReference type="InterPro" id="IPR025827">
    <property type="entry name" value="Zn_ribbon_recom_dom"/>
</dbReference>
<dbReference type="PROSITE" id="PS51737">
    <property type="entry name" value="RECOMBINASE_DNA_BIND"/>
    <property type="match status" value="1"/>
</dbReference>
<dbReference type="InterPro" id="IPR006119">
    <property type="entry name" value="Resolv_N"/>
</dbReference>
<proteinExistence type="predicted"/>
<dbReference type="CDD" id="cd00338">
    <property type="entry name" value="Ser_Recombinase"/>
    <property type="match status" value="1"/>
</dbReference>
<gene>
    <name evidence="4" type="ORF">F8M49_17220</name>
</gene>
<dbReference type="InterPro" id="IPR036162">
    <property type="entry name" value="Resolvase-like_N_sf"/>
</dbReference>
<dbReference type="InterPro" id="IPR050639">
    <property type="entry name" value="SSR_resolvase"/>
</dbReference>
<reference evidence="4 5" key="1">
    <citation type="submission" date="2019-10" db="EMBL/GenBank/DDBJ databases">
        <title>Draft Genome Assembly of Rhodococcus zopfii DSM44189.</title>
        <authorList>
            <person name="Sutton J.M."/>
            <person name="Akob D.M."/>
            <person name="Bushman T.J."/>
        </authorList>
    </citation>
    <scope>NUCLEOTIDE SEQUENCE [LARGE SCALE GENOMIC DNA]</scope>
    <source>
        <strain evidence="4 5">DSM 44189</strain>
    </source>
</reference>
<dbReference type="EMBL" id="WBMO01000001">
    <property type="protein sequence ID" value="MDV2476624.1"/>
    <property type="molecule type" value="Genomic_DNA"/>
</dbReference>
<evidence type="ECO:0000256" key="1">
    <source>
        <dbReference type="SAM" id="MobiDB-lite"/>
    </source>
</evidence>
<keyword evidence="5" id="KW-1185">Reference proteome</keyword>
<evidence type="ECO:0000313" key="4">
    <source>
        <dbReference type="EMBL" id="MDV2476624.1"/>
    </source>
</evidence>
<comment type="caution">
    <text evidence="4">The sequence shown here is derived from an EMBL/GenBank/DDBJ whole genome shotgun (WGS) entry which is preliminary data.</text>
</comment>
<dbReference type="Gene3D" id="3.40.50.1390">
    <property type="entry name" value="Resolvase, N-terminal catalytic domain"/>
    <property type="match status" value="1"/>
</dbReference>
<dbReference type="InterPro" id="IPR038109">
    <property type="entry name" value="DNA_bind_recomb_sf"/>
</dbReference>
<dbReference type="InterPro" id="IPR011109">
    <property type="entry name" value="DNA_bind_recombinase_dom"/>
</dbReference>